<dbReference type="PROSITE" id="PS51462">
    <property type="entry name" value="NUDIX"/>
    <property type="match status" value="1"/>
</dbReference>
<dbReference type="Pfam" id="PF00293">
    <property type="entry name" value="NUDIX"/>
    <property type="match status" value="1"/>
</dbReference>
<evidence type="ECO:0000256" key="1">
    <source>
        <dbReference type="ARBA" id="ARBA00022801"/>
    </source>
</evidence>
<gene>
    <name evidence="4" type="ORF">B4O97_15330</name>
</gene>
<proteinExistence type="inferred from homology"/>
<reference evidence="4 5" key="1">
    <citation type="submission" date="2017-03" db="EMBL/GenBank/DDBJ databases">
        <title>Draft Genome sequence of Marispirochaeta sp. strain JC444.</title>
        <authorList>
            <person name="Shivani Y."/>
            <person name="Subhash Y."/>
            <person name="Sasikala C."/>
            <person name="Ramana C."/>
        </authorList>
    </citation>
    <scope>NUCLEOTIDE SEQUENCE [LARGE SCALE GENOMIC DNA]</scope>
    <source>
        <strain evidence="4 5">JC444</strain>
    </source>
</reference>
<dbReference type="PANTHER" id="PTHR13994">
    <property type="entry name" value="NUDIX HYDROLASE RELATED"/>
    <property type="match status" value="1"/>
</dbReference>
<dbReference type="PROSITE" id="PS00893">
    <property type="entry name" value="NUDIX_BOX"/>
    <property type="match status" value="1"/>
</dbReference>
<dbReference type="PRINTS" id="PR00502">
    <property type="entry name" value="NUDIXFAMILY"/>
</dbReference>
<dbReference type="STRING" id="1963862.B4O97_15330"/>
<dbReference type="Gene3D" id="3.90.79.10">
    <property type="entry name" value="Nucleoside Triphosphate Pyrophosphohydrolase"/>
    <property type="match status" value="1"/>
</dbReference>
<dbReference type="PRINTS" id="PR01356">
    <property type="entry name" value="GFGPROTEIN"/>
</dbReference>
<feature type="domain" description="Nudix hydrolase" evidence="3">
    <location>
        <begin position="98"/>
        <end position="229"/>
    </location>
</feature>
<dbReference type="InterPro" id="IPR040618">
    <property type="entry name" value="Pre-Nudix"/>
</dbReference>
<dbReference type="GO" id="GO:0035529">
    <property type="term" value="F:NADH pyrophosphatase activity"/>
    <property type="evidence" value="ECO:0007669"/>
    <property type="project" value="TreeGrafter"/>
</dbReference>
<dbReference type="InterPro" id="IPR020476">
    <property type="entry name" value="Nudix_hydrolase"/>
</dbReference>
<dbReference type="GO" id="GO:0047631">
    <property type="term" value="F:ADP-ribose diphosphatase activity"/>
    <property type="evidence" value="ECO:0007669"/>
    <property type="project" value="TreeGrafter"/>
</dbReference>
<evidence type="ECO:0000313" key="5">
    <source>
        <dbReference type="Proteomes" id="UP000192343"/>
    </source>
</evidence>
<accession>A0A1Y1RUT5</accession>
<dbReference type="InterPro" id="IPR000086">
    <property type="entry name" value="NUDIX_hydrolase_dom"/>
</dbReference>
<dbReference type="InterPro" id="IPR003293">
    <property type="entry name" value="Nudix_hydrolase6-like"/>
</dbReference>
<organism evidence="4 5">
    <name type="scientific">Marispirochaeta aestuarii</name>
    <dbReference type="NCBI Taxonomy" id="1963862"/>
    <lineage>
        <taxon>Bacteria</taxon>
        <taxon>Pseudomonadati</taxon>
        <taxon>Spirochaetota</taxon>
        <taxon>Spirochaetia</taxon>
        <taxon>Spirochaetales</taxon>
        <taxon>Spirochaetaceae</taxon>
        <taxon>Marispirochaeta</taxon>
    </lineage>
</organism>
<keyword evidence="5" id="KW-1185">Reference proteome</keyword>
<dbReference type="GO" id="GO:0051287">
    <property type="term" value="F:NAD binding"/>
    <property type="evidence" value="ECO:0007669"/>
    <property type="project" value="TreeGrafter"/>
</dbReference>
<dbReference type="Gene3D" id="3.40.630.30">
    <property type="match status" value="1"/>
</dbReference>
<dbReference type="InterPro" id="IPR015797">
    <property type="entry name" value="NUDIX_hydrolase-like_dom_sf"/>
</dbReference>
<dbReference type="PANTHER" id="PTHR13994:SF13">
    <property type="entry name" value="FI03680P"/>
    <property type="match status" value="1"/>
</dbReference>
<dbReference type="InterPro" id="IPR020084">
    <property type="entry name" value="NUDIX_hydrolase_CS"/>
</dbReference>
<protein>
    <recommendedName>
        <fullName evidence="3">Nudix hydrolase domain-containing protein</fullName>
    </recommendedName>
</protein>
<comment type="caution">
    <text evidence="4">The sequence shown here is derived from an EMBL/GenBank/DDBJ whole genome shotgun (WGS) entry which is preliminary data.</text>
</comment>
<evidence type="ECO:0000256" key="2">
    <source>
        <dbReference type="RuleBase" id="RU003476"/>
    </source>
</evidence>
<dbReference type="Proteomes" id="UP000192343">
    <property type="component" value="Unassembled WGS sequence"/>
</dbReference>
<dbReference type="EMBL" id="MWQY01000019">
    <property type="protein sequence ID" value="ORC32824.1"/>
    <property type="molecule type" value="Genomic_DNA"/>
</dbReference>
<dbReference type="AlphaFoldDB" id="A0A1Y1RUT5"/>
<name>A0A1Y1RUT5_9SPIO</name>
<evidence type="ECO:0000259" key="3">
    <source>
        <dbReference type="PROSITE" id="PS51462"/>
    </source>
</evidence>
<comment type="similarity">
    <text evidence="2">Belongs to the Nudix hydrolase family.</text>
</comment>
<dbReference type="CDD" id="cd04670">
    <property type="entry name" value="NUDIX_ASFGF2_Nudt6"/>
    <property type="match status" value="1"/>
</dbReference>
<evidence type="ECO:0000313" key="4">
    <source>
        <dbReference type="EMBL" id="ORC32824.1"/>
    </source>
</evidence>
<dbReference type="Pfam" id="PF18290">
    <property type="entry name" value="Nudix_hydro"/>
    <property type="match status" value="1"/>
</dbReference>
<sequence length="252" mass="28597">MVAPMCVLSYELNPFGGAVIDPVSLPDNPGVFTRTLDAVIKELNSRNIKVVWLTLPLPLASLVPVAAQRGFVYHHAEPEYLHMTLTLIPGSIIPPYATHYIGAGGVVLDGDNRLLVVSERYHLRSKRHYKLPGGALEQGEHIAEAVVREVLEETGIRTEFLYTACFRHWHGYRYDKSDIYFVCRLKALSFEIIPDSREIFECLWMPVEEFLNSPDTHAFNRRIVRAAMTGKGLFREEIEGYGTSETHEMMFC</sequence>
<dbReference type="SUPFAM" id="SSF55811">
    <property type="entry name" value="Nudix"/>
    <property type="match status" value="1"/>
</dbReference>
<keyword evidence="1 2" id="KW-0378">Hydrolase</keyword>